<proteinExistence type="predicted"/>
<protein>
    <submittedName>
        <fullName evidence="1">Uncharacterized protein</fullName>
    </submittedName>
</protein>
<organism evidence="1 2">
    <name type="scientific">Gigaspora margarita</name>
    <dbReference type="NCBI Taxonomy" id="4874"/>
    <lineage>
        <taxon>Eukaryota</taxon>
        <taxon>Fungi</taxon>
        <taxon>Fungi incertae sedis</taxon>
        <taxon>Mucoromycota</taxon>
        <taxon>Glomeromycotina</taxon>
        <taxon>Glomeromycetes</taxon>
        <taxon>Diversisporales</taxon>
        <taxon>Gigasporaceae</taxon>
        <taxon>Gigaspora</taxon>
    </lineage>
</organism>
<dbReference type="EMBL" id="WTPW01001213">
    <property type="protein sequence ID" value="KAF0449308.1"/>
    <property type="molecule type" value="Genomic_DNA"/>
</dbReference>
<name>A0A8H3XFS7_GIGMA</name>
<accession>A0A8H3XFS7</accession>
<gene>
    <name evidence="1" type="ORF">F8M41_002497</name>
</gene>
<keyword evidence="2" id="KW-1185">Reference proteome</keyword>
<comment type="caution">
    <text evidence="1">The sequence shown here is derived from an EMBL/GenBank/DDBJ whole genome shotgun (WGS) entry which is preliminary data.</text>
</comment>
<dbReference type="Proteomes" id="UP000439903">
    <property type="component" value="Unassembled WGS sequence"/>
</dbReference>
<reference evidence="1 2" key="1">
    <citation type="journal article" date="2019" name="Environ. Microbiol.">
        <title>At the nexus of three kingdoms: the genome of the mycorrhizal fungus Gigaspora margarita provides insights into plant, endobacterial and fungal interactions.</title>
        <authorList>
            <person name="Venice F."/>
            <person name="Ghignone S."/>
            <person name="Salvioli di Fossalunga A."/>
            <person name="Amselem J."/>
            <person name="Novero M."/>
            <person name="Xianan X."/>
            <person name="Sedzielewska Toro K."/>
            <person name="Morin E."/>
            <person name="Lipzen A."/>
            <person name="Grigoriev I.V."/>
            <person name="Henrissat B."/>
            <person name="Martin F.M."/>
            <person name="Bonfante P."/>
        </authorList>
    </citation>
    <scope>NUCLEOTIDE SEQUENCE [LARGE SCALE GENOMIC DNA]</scope>
    <source>
        <strain evidence="1 2">BEG34</strain>
    </source>
</reference>
<dbReference type="AlphaFoldDB" id="A0A8H3XFS7"/>
<evidence type="ECO:0000313" key="2">
    <source>
        <dbReference type="Proteomes" id="UP000439903"/>
    </source>
</evidence>
<evidence type="ECO:0000313" key="1">
    <source>
        <dbReference type="EMBL" id="KAF0449308.1"/>
    </source>
</evidence>
<dbReference type="OrthoDB" id="10052172at2759"/>
<sequence length="83" mass="9180">MNEDYTELFQFITCGSCDGGQGTNQGVSTGQEMPGRKGDEQVIINSSIAGDIAKIKATEEPRVFIENLHTHKVLLMFSTQFIR</sequence>